<evidence type="ECO:0000313" key="14">
    <source>
        <dbReference type="Proteomes" id="UP000001947"/>
    </source>
</evidence>
<dbReference type="HOGENOM" id="CLU_031536_2_0_6"/>
<evidence type="ECO:0000256" key="9">
    <source>
        <dbReference type="ARBA" id="ARBA00023237"/>
    </source>
</evidence>
<dbReference type="RefSeq" id="WP_011467071.1">
    <property type="nucleotide sequence ID" value="NC_007912.1"/>
</dbReference>
<dbReference type="GO" id="GO:0005509">
    <property type="term" value="F:calcium ion binding"/>
    <property type="evidence" value="ECO:0007669"/>
    <property type="project" value="InterPro"/>
</dbReference>
<evidence type="ECO:0000256" key="2">
    <source>
        <dbReference type="ARBA" id="ARBA00022448"/>
    </source>
</evidence>
<dbReference type="eggNOG" id="COG2885">
    <property type="taxonomic scope" value="Bacteria"/>
</dbReference>
<keyword evidence="14" id="KW-1185">Reference proteome</keyword>
<gene>
    <name evidence="13" type="ordered locus">Sde_0586</name>
</gene>
<evidence type="ECO:0000256" key="4">
    <source>
        <dbReference type="ARBA" id="ARBA00022692"/>
    </source>
</evidence>
<feature type="chain" id="PRO_5004199793" evidence="11">
    <location>
        <begin position="26"/>
        <end position="381"/>
    </location>
</feature>
<keyword evidence="2" id="KW-0813">Transport</keyword>
<dbReference type="PROSITE" id="PS01068">
    <property type="entry name" value="OMPA_1"/>
    <property type="match status" value="1"/>
</dbReference>
<dbReference type="PANTHER" id="PTHR30329">
    <property type="entry name" value="STATOR ELEMENT OF FLAGELLAR MOTOR COMPLEX"/>
    <property type="match status" value="1"/>
</dbReference>
<feature type="domain" description="OmpA-like" evidence="12">
    <location>
        <begin position="257"/>
        <end position="375"/>
    </location>
</feature>
<dbReference type="InterPro" id="IPR050330">
    <property type="entry name" value="Bact_OuterMem_StrucFunc"/>
</dbReference>
<accession>Q21N79</accession>
<dbReference type="InterPro" id="IPR036737">
    <property type="entry name" value="OmpA-like_sf"/>
</dbReference>
<keyword evidence="3" id="KW-1134">Transmembrane beta strand</keyword>
<keyword evidence="5 11" id="KW-0732">Signal</keyword>
<evidence type="ECO:0000256" key="6">
    <source>
        <dbReference type="ARBA" id="ARBA00023065"/>
    </source>
</evidence>
<dbReference type="Pfam" id="PF13505">
    <property type="entry name" value="OMP_b-brl"/>
    <property type="match status" value="1"/>
</dbReference>
<organism evidence="13 14">
    <name type="scientific">Saccharophagus degradans (strain 2-40 / ATCC 43961 / DSM 17024)</name>
    <dbReference type="NCBI Taxonomy" id="203122"/>
    <lineage>
        <taxon>Bacteria</taxon>
        <taxon>Pseudomonadati</taxon>
        <taxon>Pseudomonadota</taxon>
        <taxon>Gammaproteobacteria</taxon>
        <taxon>Cellvibrionales</taxon>
        <taxon>Cellvibrionaceae</taxon>
        <taxon>Saccharophagus</taxon>
    </lineage>
</organism>
<dbReference type="GeneID" id="98612277"/>
<evidence type="ECO:0000313" key="13">
    <source>
        <dbReference type="EMBL" id="ABD79850.1"/>
    </source>
</evidence>
<feature type="signal peptide" evidence="11">
    <location>
        <begin position="1"/>
        <end position="25"/>
    </location>
</feature>
<reference evidence="13 14" key="1">
    <citation type="journal article" date="2008" name="PLoS Genet.">
        <title>Complete genome sequence of the complex carbohydrate-degrading marine bacterium, Saccharophagus degradans strain 2-40 T.</title>
        <authorList>
            <person name="Weiner R.M."/>
            <person name="Taylor L.E.II."/>
            <person name="Henrissat B."/>
            <person name="Hauser L."/>
            <person name="Land M."/>
            <person name="Coutinho P.M."/>
            <person name="Rancurel C."/>
            <person name="Saunders E.H."/>
            <person name="Longmire A.G."/>
            <person name="Zhang H."/>
            <person name="Bayer E.A."/>
            <person name="Gilbert H.J."/>
            <person name="Larimer F."/>
            <person name="Zhulin I.B."/>
            <person name="Ekborg N.A."/>
            <person name="Lamed R."/>
            <person name="Richardson P.M."/>
            <person name="Borovok I."/>
            <person name="Hutcheson S."/>
        </authorList>
    </citation>
    <scope>NUCLEOTIDE SEQUENCE [LARGE SCALE GENOMIC DNA]</scope>
    <source>
        <strain evidence="14">2-40 / ATCC 43961 / DSM 17024</strain>
    </source>
</reference>
<evidence type="ECO:0000256" key="3">
    <source>
        <dbReference type="ARBA" id="ARBA00022452"/>
    </source>
</evidence>
<keyword evidence="7" id="KW-0626">Porin</keyword>
<dbReference type="AlphaFoldDB" id="Q21N79"/>
<evidence type="ECO:0000256" key="10">
    <source>
        <dbReference type="PROSITE-ProRule" id="PRU00473"/>
    </source>
</evidence>
<keyword evidence="9" id="KW-0998">Cell outer membrane</keyword>
<dbReference type="PRINTS" id="PR01021">
    <property type="entry name" value="OMPADOMAIN"/>
</dbReference>
<dbReference type="GO" id="GO:0009279">
    <property type="term" value="C:cell outer membrane"/>
    <property type="evidence" value="ECO:0007669"/>
    <property type="project" value="UniProtKB-SubCell"/>
</dbReference>
<dbReference type="SUPFAM" id="SSF103647">
    <property type="entry name" value="TSP type-3 repeat"/>
    <property type="match status" value="1"/>
</dbReference>
<evidence type="ECO:0000256" key="8">
    <source>
        <dbReference type="ARBA" id="ARBA00023136"/>
    </source>
</evidence>
<dbReference type="InterPro" id="IPR006690">
    <property type="entry name" value="OMPA-like_CS"/>
</dbReference>
<dbReference type="InterPro" id="IPR011250">
    <property type="entry name" value="OMP/PagP_B-barrel"/>
</dbReference>
<dbReference type="KEGG" id="sde:Sde_0586"/>
<dbReference type="GO" id="GO:0015288">
    <property type="term" value="F:porin activity"/>
    <property type="evidence" value="ECO:0007669"/>
    <property type="project" value="UniProtKB-KW"/>
</dbReference>
<evidence type="ECO:0000256" key="7">
    <source>
        <dbReference type="ARBA" id="ARBA00023114"/>
    </source>
</evidence>
<dbReference type="eggNOG" id="COG3637">
    <property type="taxonomic scope" value="Bacteria"/>
</dbReference>
<dbReference type="EMBL" id="CP000282">
    <property type="protein sequence ID" value="ABD79850.1"/>
    <property type="molecule type" value="Genomic_DNA"/>
</dbReference>
<dbReference type="STRING" id="203122.Sde_0586"/>
<dbReference type="CDD" id="cd07185">
    <property type="entry name" value="OmpA_C-like"/>
    <property type="match status" value="1"/>
</dbReference>
<dbReference type="GO" id="GO:0006811">
    <property type="term" value="P:monoatomic ion transport"/>
    <property type="evidence" value="ECO:0007669"/>
    <property type="project" value="UniProtKB-KW"/>
</dbReference>
<keyword evidence="4" id="KW-0812">Transmembrane</keyword>
<dbReference type="InterPro" id="IPR003367">
    <property type="entry name" value="Thrombospondin_3-like_rpt"/>
</dbReference>
<evidence type="ECO:0000259" key="12">
    <source>
        <dbReference type="PROSITE" id="PS51123"/>
    </source>
</evidence>
<dbReference type="InterPro" id="IPR006664">
    <property type="entry name" value="OMP_bac"/>
</dbReference>
<dbReference type="PROSITE" id="PS51123">
    <property type="entry name" value="OMPA_2"/>
    <property type="match status" value="1"/>
</dbReference>
<dbReference type="InterPro" id="IPR006665">
    <property type="entry name" value="OmpA-like"/>
</dbReference>
<protein>
    <submittedName>
        <fullName evidence="13">OmpA/MotB</fullName>
    </submittedName>
</protein>
<dbReference type="Gene3D" id="2.40.160.20">
    <property type="match status" value="1"/>
</dbReference>
<dbReference type="SUPFAM" id="SSF103088">
    <property type="entry name" value="OmpA-like"/>
    <property type="match status" value="1"/>
</dbReference>
<dbReference type="SUPFAM" id="SSF56925">
    <property type="entry name" value="OMPA-like"/>
    <property type="match status" value="1"/>
</dbReference>
<dbReference type="GO" id="GO:0046930">
    <property type="term" value="C:pore complex"/>
    <property type="evidence" value="ECO:0007669"/>
    <property type="project" value="UniProtKB-KW"/>
</dbReference>
<keyword evidence="6" id="KW-0406">Ion transport</keyword>
<dbReference type="Pfam" id="PF02412">
    <property type="entry name" value="TSP_3"/>
    <property type="match status" value="2"/>
</dbReference>
<dbReference type="Pfam" id="PF00691">
    <property type="entry name" value="OmpA"/>
    <property type="match status" value="1"/>
</dbReference>
<proteinExistence type="predicted"/>
<dbReference type="OrthoDB" id="9805832at2"/>
<evidence type="ECO:0000256" key="11">
    <source>
        <dbReference type="SAM" id="SignalP"/>
    </source>
</evidence>
<dbReference type="Proteomes" id="UP000001947">
    <property type="component" value="Chromosome"/>
</dbReference>
<dbReference type="GO" id="GO:0007155">
    <property type="term" value="P:cell adhesion"/>
    <property type="evidence" value="ECO:0007669"/>
    <property type="project" value="InterPro"/>
</dbReference>
<sequence>MTNKLKLASSIAVLVSSLSAGVSFADEGDKSIFVTTGKYFYDNDLSIDDATPLTLGAGYDFSDKWGGELSYTYLNSEIENSNVDVTTKHLLLDGLYYLGDAKGDWKPYLVSGIGGRNVDVDGFGDSSSTFVNAGVGIKGLLAENFQVRGDVRALHDLDDSFNDVGVNVGLAYVFGGKAKASKPTVKPAATTPAKPMDSDNDGVANTLDACPATPANVKVDAKGCALDSDNDGVADYQDSCANTAATHKVDAKGCSLSLTETVAINLSIQFDNNSAVVKESYYAEVKRVADFMNQYANTQVSVEGYTDDRGSAAYNKQLSQKRADAVKATLVSQFNIDAARVTATGFGEINPIDTNDTAAGRAANRRVVANVSSEVEKAVTK</sequence>
<dbReference type="InterPro" id="IPR027385">
    <property type="entry name" value="Beta-barrel_OMP"/>
</dbReference>
<dbReference type="InterPro" id="IPR028974">
    <property type="entry name" value="TSP_type-3_rpt"/>
</dbReference>
<evidence type="ECO:0000256" key="5">
    <source>
        <dbReference type="ARBA" id="ARBA00022729"/>
    </source>
</evidence>
<dbReference type="Gene3D" id="3.30.1330.60">
    <property type="entry name" value="OmpA-like domain"/>
    <property type="match status" value="1"/>
</dbReference>
<dbReference type="PANTHER" id="PTHR30329:SF21">
    <property type="entry name" value="LIPOPROTEIN YIAD-RELATED"/>
    <property type="match status" value="1"/>
</dbReference>
<keyword evidence="8 10" id="KW-0472">Membrane</keyword>
<evidence type="ECO:0000256" key="1">
    <source>
        <dbReference type="ARBA" id="ARBA00004571"/>
    </source>
</evidence>
<name>Q21N79_SACD2</name>
<comment type="subcellular location">
    <subcellularLocation>
        <location evidence="1">Cell outer membrane</location>
        <topology evidence="1">Multi-pass membrane protein</topology>
    </subcellularLocation>
</comment>